<protein>
    <recommendedName>
        <fullName evidence="6">BHLH domain-containing protein</fullName>
    </recommendedName>
</protein>
<evidence type="ECO:0000256" key="4">
    <source>
        <dbReference type="ARBA" id="ARBA00023242"/>
    </source>
</evidence>
<dbReference type="PROSITE" id="PS50888">
    <property type="entry name" value="BHLH"/>
    <property type="match status" value="1"/>
</dbReference>
<dbReference type="OMA" id="SMQNGPM"/>
<keyword evidence="4" id="KW-0539">Nucleus</keyword>
<feature type="compositionally biased region" description="Basic and acidic residues" evidence="5">
    <location>
        <begin position="164"/>
        <end position="175"/>
    </location>
</feature>
<dbReference type="PANTHER" id="PTHR16223:SF342">
    <property type="entry name" value="BHLH TRANSCRIPTION FACTOR-LIKE PROTEIN"/>
    <property type="match status" value="1"/>
</dbReference>
<evidence type="ECO:0000256" key="3">
    <source>
        <dbReference type="ARBA" id="ARBA00023163"/>
    </source>
</evidence>
<name>A0A835DHZ9_TETSI</name>
<keyword evidence="8" id="KW-1185">Reference proteome</keyword>
<feature type="region of interest" description="Disordered" evidence="5">
    <location>
        <begin position="160"/>
        <end position="182"/>
    </location>
</feature>
<dbReference type="OrthoDB" id="1839773at2759"/>
<dbReference type="InterPro" id="IPR036638">
    <property type="entry name" value="HLH_DNA-bd_sf"/>
</dbReference>
<evidence type="ECO:0000256" key="5">
    <source>
        <dbReference type="SAM" id="MobiDB-lite"/>
    </source>
</evidence>
<dbReference type="SUPFAM" id="SSF47459">
    <property type="entry name" value="HLH, helix-loop-helix DNA-binding domain"/>
    <property type="match status" value="1"/>
</dbReference>
<keyword evidence="2" id="KW-0805">Transcription regulation</keyword>
<dbReference type="Gene3D" id="4.10.280.10">
    <property type="entry name" value="Helix-loop-helix DNA-binding domain"/>
    <property type="match status" value="1"/>
</dbReference>
<dbReference type="InterPro" id="IPR045843">
    <property type="entry name" value="IND-like"/>
</dbReference>
<comment type="caution">
    <text evidence="7">The sequence shown here is derived from an EMBL/GenBank/DDBJ whole genome shotgun (WGS) entry which is preliminary data.</text>
</comment>
<dbReference type="GO" id="GO:0005634">
    <property type="term" value="C:nucleus"/>
    <property type="evidence" value="ECO:0007669"/>
    <property type="project" value="UniProtKB-SubCell"/>
</dbReference>
<proteinExistence type="predicted"/>
<dbReference type="CDD" id="cd11393">
    <property type="entry name" value="bHLH_AtbHLH_like"/>
    <property type="match status" value="1"/>
</dbReference>
<dbReference type="EMBL" id="JABCRI010000009">
    <property type="protein sequence ID" value="KAF8400834.1"/>
    <property type="molecule type" value="Genomic_DNA"/>
</dbReference>
<dbReference type="PANTHER" id="PTHR16223">
    <property type="entry name" value="TRANSCRIPTION FACTOR BHLH83-RELATED"/>
    <property type="match status" value="1"/>
</dbReference>
<evidence type="ECO:0000313" key="8">
    <source>
        <dbReference type="Proteomes" id="UP000655225"/>
    </source>
</evidence>
<dbReference type="InterPro" id="IPR045239">
    <property type="entry name" value="bHLH95_bHLH"/>
</dbReference>
<evidence type="ECO:0000256" key="2">
    <source>
        <dbReference type="ARBA" id="ARBA00023015"/>
    </source>
</evidence>
<evidence type="ECO:0000256" key="1">
    <source>
        <dbReference type="ARBA" id="ARBA00004123"/>
    </source>
</evidence>
<evidence type="ECO:0000313" key="7">
    <source>
        <dbReference type="EMBL" id="KAF8400834.1"/>
    </source>
</evidence>
<dbReference type="GO" id="GO:0000981">
    <property type="term" value="F:DNA-binding transcription factor activity, RNA polymerase II-specific"/>
    <property type="evidence" value="ECO:0007669"/>
    <property type="project" value="TreeGrafter"/>
</dbReference>
<dbReference type="InterPro" id="IPR011598">
    <property type="entry name" value="bHLH_dom"/>
</dbReference>
<reference evidence="7 8" key="1">
    <citation type="submission" date="2020-04" db="EMBL/GenBank/DDBJ databases">
        <title>Plant Genome Project.</title>
        <authorList>
            <person name="Zhang R.-G."/>
        </authorList>
    </citation>
    <scope>NUCLEOTIDE SEQUENCE [LARGE SCALE GENOMIC DNA]</scope>
    <source>
        <strain evidence="7">YNK0</strain>
        <tissue evidence="7">Leaf</tissue>
    </source>
</reference>
<feature type="domain" description="BHLH" evidence="6">
    <location>
        <begin position="191"/>
        <end position="240"/>
    </location>
</feature>
<organism evidence="7 8">
    <name type="scientific">Tetracentron sinense</name>
    <name type="common">Spur-leaf</name>
    <dbReference type="NCBI Taxonomy" id="13715"/>
    <lineage>
        <taxon>Eukaryota</taxon>
        <taxon>Viridiplantae</taxon>
        <taxon>Streptophyta</taxon>
        <taxon>Embryophyta</taxon>
        <taxon>Tracheophyta</taxon>
        <taxon>Spermatophyta</taxon>
        <taxon>Magnoliopsida</taxon>
        <taxon>Trochodendrales</taxon>
        <taxon>Trochodendraceae</taxon>
        <taxon>Tetracentron</taxon>
    </lineage>
</organism>
<accession>A0A835DHZ9</accession>
<sequence length="353" mass="39150">MNRGGLQSSPVQQMVVGNPNWWNINNMRPPPQQSSTIWPPLFPQFTPVSSLLPLNSWNDSQDLPESWSQLLLGGLVSEEDRCSLSNFQTKKLENWEDQGLYSSPSVPVVDVKQEFSERGYVYCHGNEEFQAARPTWSQIMPASSPRSCVTSFNSNMLDFSNNKVDGRHQQPDHSSECNSTETGGVLKKARVQPSSTPSTFKVRKEKLGDRIASLHQLVSPFGKTDTASVLSEAIGYIRFLQGQVEVMFLPSFIFANNQESALSSPYLGSGSGNMIQHQSVQGERNCIFPEDPGQLFNDPCMKRRGALVQDPQDEPKKDLRSRGLCLVPVPCTMQVGSDNGADYWAPTLGGGFR</sequence>
<dbReference type="Proteomes" id="UP000655225">
    <property type="component" value="Unassembled WGS sequence"/>
</dbReference>
<gene>
    <name evidence="7" type="ORF">HHK36_014136</name>
</gene>
<comment type="subcellular location">
    <subcellularLocation>
        <location evidence="1">Nucleus</location>
    </subcellularLocation>
</comment>
<dbReference type="AlphaFoldDB" id="A0A835DHZ9"/>
<dbReference type="GO" id="GO:0000978">
    <property type="term" value="F:RNA polymerase II cis-regulatory region sequence-specific DNA binding"/>
    <property type="evidence" value="ECO:0007669"/>
    <property type="project" value="TreeGrafter"/>
</dbReference>
<evidence type="ECO:0000259" key="6">
    <source>
        <dbReference type="PROSITE" id="PS50888"/>
    </source>
</evidence>
<dbReference type="GO" id="GO:0046983">
    <property type="term" value="F:protein dimerization activity"/>
    <property type="evidence" value="ECO:0007669"/>
    <property type="project" value="InterPro"/>
</dbReference>
<keyword evidence="3" id="KW-0804">Transcription</keyword>